<dbReference type="Proteomes" id="UP000603457">
    <property type="component" value="Unassembled WGS sequence"/>
</dbReference>
<evidence type="ECO:0000313" key="3">
    <source>
        <dbReference type="Proteomes" id="UP000603457"/>
    </source>
</evidence>
<evidence type="ECO:0000313" key="2">
    <source>
        <dbReference type="EMBL" id="MBD2593943.1"/>
    </source>
</evidence>
<keyword evidence="1" id="KW-0812">Transmembrane</keyword>
<keyword evidence="3" id="KW-1185">Reference proteome</keyword>
<feature type="transmembrane region" description="Helical" evidence="1">
    <location>
        <begin position="20"/>
        <end position="43"/>
    </location>
</feature>
<dbReference type="EMBL" id="JACJTB010000004">
    <property type="protein sequence ID" value="MBD2593943.1"/>
    <property type="molecule type" value="Genomic_DNA"/>
</dbReference>
<reference evidence="2 3" key="1">
    <citation type="journal article" date="2020" name="ISME J.">
        <title>Comparative genomics reveals insights into cyanobacterial evolution and habitat adaptation.</title>
        <authorList>
            <person name="Chen M.Y."/>
            <person name="Teng W.K."/>
            <person name="Zhao L."/>
            <person name="Hu C.X."/>
            <person name="Zhou Y.K."/>
            <person name="Han B.P."/>
            <person name="Song L.R."/>
            <person name="Shu W.S."/>
        </authorList>
    </citation>
    <scope>NUCLEOTIDE SEQUENCE [LARGE SCALE GENOMIC DNA]</scope>
    <source>
        <strain evidence="2 3">FACHB-130</strain>
    </source>
</reference>
<name>A0ABR8FSA7_9NOSO</name>
<sequence>MVDELQNSVWLHGVSPNLRKIAIVLLCGVIAPNLLLCCLAFLCGNE</sequence>
<keyword evidence="1" id="KW-1133">Transmembrane helix</keyword>
<proteinExistence type="predicted"/>
<protein>
    <submittedName>
        <fullName evidence="2">Uncharacterized protein</fullName>
    </submittedName>
</protein>
<comment type="caution">
    <text evidence="2">The sequence shown here is derived from an EMBL/GenBank/DDBJ whole genome shotgun (WGS) entry which is preliminary data.</text>
</comment>
<organism evidence="2 3">
    <name type="scientific">Nostoc spongiaeforme FACHB-130</name>
    <dbReference type="NCBI Taxonomy" id="1357510"/>
    <lineage>
        <taxon>Bacteria</taxon>
        <taxon>Bacillati</taxon>
        <taxon>Cyanobacteriota</taxon>
        <taxon>Cyanophyceae</taxon>
        <taxon>Nostocales</taxon>
        <taxon>Nostocaceae</taxon>
        <taxon>Nostoc</taxon>
    </lineage>
</organism>
<accession>A0ABR8FSA7</accession>
<keyword evidence="1" id="KW-0472">Membrane</keyword>
<gene>
    <name evidence="2" type="ORF">H6G74_06315</name>
</gene>
<dbReference type="RefSeq" id="WP_190966862.1">
    <property type="nucleotide sequence ID" value="NZ_JACJTB010000004.1"/>
</dbReference>
<evidence type="ECO:0000256" key="1">
    <source>
        <dbReference type="SAM" id="Phobius"/>
    </source>
</evidence>